<dbReference type="EMBL" id="SNRW01001934">
    <property type="protein sequence ID" value="KAA6394482.1"/>
    <property type="molecule type" value="Genomic_DNA"/>
</dbReference>
<gene>
    <name evidence="6" type="ORF">EZS28_009988</name>
</gene>
<keyword evidence="4" id="KW-0808">Transferase</keyword>
<proteinExistence type="inferred from homology"/>
<keyword evidence="4" id="KW-0723">Serine/threonine-protein kinase</keyword>
<dbReference type="Gene3D" id="1.10.510.10">
    <property type="entry name" value="Transferase(Phosphotransferase) domain 1"/>
    <property type="match status" value="1"/>
</dbReference>
<comment type="similarity">
    <text evidence="4">Belongs to the protein kinase superfamily.</text>
</comment>
<accession>A0A5J4WIY1</accession>
<evidence type="ECO:0000259" key="5">
    <source>
        <dbReference type="PROSITE" id="PS50011"/>
    </source>
</evidence>
<dbReference type="InterPro" id="IPR000719">
    <property type="entry name" value="Prot_kinase_dom"/>
</dbReference>
<dbReference type="InterPro" id="IPR011009">
    <property type="entry name" value="Kinase-like_dom_sf"/>
</dbReference>
<name>A0A5J4WIY1_9EUKA</name>
<dbReference type="Pfam" id="PF00069">
    <property type="entry name" value="Pkinase"/>
    <property type="match status" value="1"/>
</dbReference>
<dbReference type="SUPFAM" id="SSF56112">
    <property type="entry name" value="Protein kinase-like (PK-like)"/>
    <property type="match status" value="1"/>
</dbReference>
<dbReference type="PROSITE" id="PS00108">
    <property type="entry name" value="PROTEIN_KINASE_ST"/>
    <property type="match status" value="1"/>
</dbReference>
<keyword evidence="2 3" id="KW-0067">ATP-binding</keyword>
<dbReference type="GO" id="GO:0004674">
    <property type="term" value="F:protein serine/threonine kinase activity"/>
    <property type="evidence" value="ECO:0007669"/>
    <property type="project" value="UniProtKB-KW"/>
</dbReference>
<keyword evidence="1 3" id="KW-0547">Nucleotide-binding</keyword>
<dbReference type="PROSITE" id="PS50011">
    <property type="entry name" value="PROTEIN_KINASE_DOM"/>
    <property type="match status" value="1"/>
</dbReference>
<evidence type="ECO:0000256" key="1">
    <source>
        <dbReference type="ARBA" id="ARBA00022741"/>
    </source>
</evidence>
<feature type="binding site" evidence="3">
    <location>
        <position position="58"/>
    </location>
    <ligand>
        <name>ATP</name>
        <dbReference type="ChEBI" id="CHEBI:30616"/>
    </ligand>
</feature>
<feature type="domain" description="Protein kinase" evidence="5">
    <location>
        <begin position="30"/>
        <end position="291"/>
    </location>
</feature>
<evidence type="ECO:0000313" key="6">
    <source>
        <dbReference type="EMBL" id="KAA6394482.1"/>
    </source>
</evidence>
<dbReference type="Gene3D" id="3.30.200.20">
    <property type="entry name" value="Phosphorylase Kinase, domain 1"/>
    <property type="match status" value="1"/>
</dbReference>
<comment type="caution">
    <text evidence="6">The sequence shown here is derived from an EMBL/GenBank/DDBJ whole genome shotgun (WGS) entry which is preliminary data.</text>
</comment>
<dbReference type="OrthoDB" id="248495at2759"/>
<protein>
    <recommendedName>
        <fullName evidence="5">Protein kinase domain-containing protein</fullName>
    </recommendedName>
</protein>
<evidence type="ECO:0000256" key="2">
    <source>
        <dbReference type="ARBA" id="ARBA00022840"/>
    </source>
</evidence>
<evidence type="ECO:0000256" key="3">
    <source>
        <dbReference type="PROSITE-ProRule" id="PRU10141"/>
    </source>
</evidence>
<dbReference type="GO" id="GO:0005634">
    <property type="term" value="C:nucleus"/>
    <property type="evidence" value="ECO:0007669"/>
    <property type="project" value="TreeGrafter"/>
</dbReference>
<reference evidence="6 7" key="1">
    <citation type="submission" date="2019-03" db="EMBL/GenBank/DDBJ databases">
        <title>Single cell metagenomics reveals metabolic interactions within the superorganism composed of flagellate Streblomastix strix and complex community of Bacteroidetes bacteria on its surface.</title>
        <authorList>
            <person name="Treitli S.C."/>
            <person name="Kolisko M."/>
            <person name="Husnik F."/>
            <person name="Keeling P."/>
            <person name="Hampl V."/>
        </authorList>
    </citation>
    <scope>NUCLEOTIDE SEQUENCE [LARGE SCALE GENOMIC DNA]</scope>
    <source>
        <strain evidence="6">ST1C</strain>
    </source>
</reference>
<dbReference type="PROSITE" id="PS00107">
    <property type="entry name" value="PROTEIN_KINASE_ATP"/>
    <property type="match status" value="1"/>
</dbReference>
<dbReference type="GO" id="GO:0005524">
    <property type="term" value="F:ATP binding"/>
    <property type="evidence" value="ECO:0007669"/>
    <property type="project" value="UniProtKB-UniRule"/>
</dbReference>
<dbReference type="AlphaFoldDB" id="A0A5J4WIY1"/>
<dbReference type="GO" id="GO:0044773">
    <property type="term" value="P:mitotic DNA damage checkpoint signaling"/>
    <property type="evidence" value="ECO:0007669"/>
    <property type="project" value="TreeGrafter"/>
</dbReference>
<dbReference type="PANTHER" id="PTHR44167">
    <property type="entry name" value="OVARIAN-SPECIFIC SERINE/THREONINE-PROTEIN KINASE LOK-RELATED"/>
    <property type="match status" value="1"/>
</dbReference>
<dbReference type="InterPro" id="IPR017441">
    <property type="entry name" value="Protein_kinase_ATP_BS"/>
</dbReference>
<organism evidence="6 7">
    <name type="scientific">Streblomastix strix</name>
    <dbReference type="NCBI Taxonomy" id="222440"/>
    <lineage>
        <taxon>Eukaryota</taxon>
        <taxon>Metamonada</taxon>
        <taxon>Preaxostyla</taxon>
        <taxon>Oxymonadida</taxon>
        <taxon>Streblomastigidae</taxon>
        <taxon>Streblomastix</taxon>
    </lineage>
</organism>
<dbReference type="InterPro" id="IPR008271">
    <property type="entry name" value="Ser/Thr_kinase_AS"/>
</dbReference>
<dbReference type="PANTHER" id="PTHR44167:SF24">
    <property type="entry name" value="SERINE_THREONINE-PROTEIN KINASE CHK2"/>
    <property type="match status" value="1"/>
</dbReference>
<evidence type="ECO:0000256" key="4">
    <source>
        <dbReference type="RuleBase" id="RU000304"/>
    </source>
</evidence>
<sequence length="291" mass="33111">MQNFGVQQGLRNQISEIDTDNIRIISSLGFTVVCSIGSGQFGQVYKVFDKCRNLFAIKVQKKELYLKQEWDAVINIFGDNQLGSENLIRVFGKKELEDRVIILMAYANLGNLLNLIDAQRLFNVNQYQIQQQGNQYLEERVISIIMRQILTGLNDMHNAKLVHCDIKPDNILLDRKLSQKQVNMNICEAMICDYGETNNEILANKQMSLKPIGGTSGFQAPEILTYMRNASVDNWQKLSGKIDIFSAGTVLFQLAMKYHPYITHVVNDISIPQDQKAAFIQNSNGIQNSRR</sequence>
<keyword evidence="4" id="KW-0418">Kinase</keyword>
<dbReference type="SMART" id="SM00220">
    <property type="entry name" value="S_TKc"/>
    <property type="match status" value="1"/>
</dbReference>
<dbReference type="CDD" id="cd00180">
    <property type="entry name" value="PKc"/>
    <property type="match status" value="1"/>
</dbReference>
<dbReference type="Proteomes" id="UP000324800">
    <property type="component" value="Unassembled WGS sequence"/>
</dbReference>
<evidence type="ECO:0000313" key="7">
    <source>
        <dbReference type="Proteomes" id="UP000324800"/>
    </source>
</evidence>